<dbReference type="InterPro" id="IPR050775">
    <property type="entry name" value="FAD-binding_Monooxygenases"/>
</dbReference>
<protein>
    <recommendedName>
        <fullName evidence="10">FAD/NAD(P)-binding domain-containing protein</fullName>
    </recommendedName>
</protein>
<comment type="cofactor">
    <cofactor evidence="1">
        <name>FAD</name>
        <dbReference type="ChEBI" id="CHEBI:57692"/>
    </cofactor>
</comment>
<dbReference type="Pfam" id="PF13450">
    <property type="entry name" value="NAD_binding_8"/>
    <property type="match status" value="1"/>
</dbReference>
<dbReference type="STRING" id="1344416.A0A139AHE5"/>
<keyword evidence="9" id="KW-1185">Reference proteome</keyword>
<dbReference type="PANTHER" id="PTHR43098">
    <property type="entry name" value="L-ORNITHINE N(5)-MONOOXYGENASE-RELATED"/>
    <property type="match status" value="1"/>
</dbReference>
<dbReference type="AlphaFoldDB" id="A0A139AHE5"/>
<dbReference type="GO" id="GO:0004497">
    <property type="term" value="F:monooxygenase activity"/>
    <property type="evidence" value="ECO:0007669"/>
    <property type="project" value="UniProtKB-KW"/>
</dbReference>
<name>A0A139AHE5_GONPJ</name>
<dbReference type="SUPFAM" id="SSF51905">
    <property type="entry name" value="FAD/NAD(P)-binding domain"/>
    <property type="match status" value="1"/>
</dbReference>
<keyword evidence="6" id="KW-0560">Oxidoreductase</keyword>
<dbReference type="InterPro" id="IPR036188">
    <property type="entry name" value="FAD/NAD-bd_sf"/>
</dbReference>
<dbReference type="Proteomes" id="UP000070544">
    <property type="component" value="Unassembled WGS sequence"/>
</dbReference>
<dbReference type="PANTHER" id="PTHR43098:SF3">
    <property type="entry name" value="L-ORNITHINE N(5)-MONOOXYGENASE-RELATED"/>
    <property type="match status" value="1"/>
</dbReference>
<dbReference type="EMBL" id="KQ965759">
    <property type="protein sequence ID" value="KXS15833.1"/>
    <property type="molecule type" value="Genomic_DNA"/>
</dbReference>
<keyword evidence="7" id="KW-0503">Monooxygenase</keyword>
<evidence type="ECO:0000256" key="2">
    <source>
        <dbReference type="ARBA" id="ARBA00010139"/>
    </source>
</evidence>
<evidence type="ECO:0008006" key="10">
    <source>
        <dbReference type="Google" id="ProtNLM"/>
    </source>
</evidence>
<keyword evidence="3" id="KW-0285">Flavoprotein</keyword>
<evidence type="ECO:0000256" key="5">
    <source>
        <dbReference type="ARBA" id="ARBA00022857"/>
    </source>
</evidence>
<evidence type="ECO:0000256" key="3">
    <source>
        <dbReference type="ARBA" id="ARBA00022630"/>
    </source>
</evidence>
<keyword evidence="4" id="KW-0274">FAD</keyword>
<keyword evidence="5" id="KW-0521">NADP</keyword>
<accession>A0A139AHE5</accession>
<evidence type="ECO:0000256" key="7">
    <source>
        <dbReference type="ARBA" id="ARBA00023033"/>
    </source>
</evidence>
<dbReference type="OrthoDB" id="3814743at2759"/>
<proteinExistence type="inferred from homology"/>
<evidence type="ECO:0000256" key="1">
    <source>
        <dbReference type="ARBA" id="ARBA00001974"/>
    </source>
</evidence>
<evidence type="ECO:0000313" key="8">
    <source>
        <dbReference type="EMBL" id="KXS15833.1"/>
    </source>
</evidence>
<organism evidence="8 9">
    <name type="scientific">Gonapodya prolifera (strain JEL478)</name>
    <name type="common">Monoblepharis prolifera</name>
    <dbReference type="NCBI Taxonomy" id="1344416"/>
    <lineage>
        <taxon>Eukaryota</taxon>
        <taxon>Fungi</taxon>
        <taxon>Fungi incertae sedis</taxon>
        <taxon>Chytridiomycota</taxon>
        <taxon>Chytridiomycota incertae sedis</taxon>
        <taxon>Monoblepharidomycetes</taxon>
        <taxon>Monoblepharidales</taxon>
        <taxon>Gonapodyaceae</taxon>
        <taxon>Gonapodya</taxon>
    </lineage>
</organism>
<sequence>MTVGAPALDVIGEKLAVSSTPNTHDHWPGPISNQVVGAAFSGNYLAHNLGNVKGFNVRAFEMDEEIGGTWNWNRYPGARVDLPSREHMFSFDKKLEQNYLAKSSELYCTQPELLRFLNYAADYLQVRDRIEFPRRGIGVPVRSGIAKVGGLDVFPGEIYHSAYTLNPKVNSWYMGANVPGKPRVVMPYIGGLNNYRAKYEQVARGGYVDGFKLSK</sequence>
<comment type="similarity">
    <text evidence="2">Belongs to the FAD-binding monooxygenase family.</text>
</comment>
<reference evidence="8 9" key="1">
    <citation type="journal article" date="2015" name="Genome Biol. Evol.">
        <title>Phylogenomic analyses indicate that early fungi evolved digesting cell walls of algal ancestors of land plants.</title>
        <authorList>
            <person name="Chang Y."/>
            <person name="Wang S."/>
            <person name="Sekimoto S."/>
            <person name="Aerts A.L."/>
            <person name="Choi C."/>
            <person name="Clum A."/>
            <person name="LaButti K.M."/>
            <person name="Lindquist E.A."/>
            <person name="Yee Ngan C."/>
            <person name="Ohm R.A."/>
            <person name="Salamov A.A."/>
            <person name="Grigoriev I.V."/>
            <person name="Spatafora J.W."/>
            <person name="Berbee M.L."/>
        </authorList>
    </citation>
    <scope>NUCLEOTIDE SEQUENCE [LARGE SCALE GENOMIC DNA]</scope>
    <source>
        <strain evidence="8 9">JEL478</strain>
    </source>
</reference>
<evidence type="ECO:0000256" key="4">
    <source>
        <dbReference type="ARBA" id="ARBA00022827"/>
    </source>
</evidence>
<gene>
    <name evidence="8" type="ORF">M427DRAFT_32007</name>
</gene>
<evidence type="ECO:0000313" key="9">
    <source>
        <dbReference type="Proteomes" id="UP000070544"/>
    </source>
</evidence>
<evidence type="ECO:0000256" key="6">
    <source>
        <dbReference type="ARBA" id="ARBA00023002"/>
    </source>
</evidence>
<dbReference type="Gene3D" id="3.50.50.60">
    <property type="entry name" value="FAD/NAD(P)-binding domain"/>
    <property type="match status" value="2"/>
</dbReference>